<dbReference type="InterPro" id="IPR013325">
    <property type="entry name" value="RNA_pol_sigma_r2"/>
</dbReference>
<evidence type="ECO:0000313" key="8">
    <source>
        <dbReference type="Proteomes" id="UP001596528"/>
    </source>
</evidence>
<evidence type="ECO:0000259" key="5">
    <source>
        <dbReference type="Pfam" id="PF04542"/>
    </source>
</evidence>
<dbReference type="NCBIfam" id="TIGR02937">
    <property type="entry name" value="sigma70-ECF"/>
    <property type="match status" value="1"/>
</dbReference>
<dbReference type="Pfam" id="PF04542">
    <property type="entry name" value="Sigma70_r2"/>
    <property type="match status" value="1"/>
</dbReference>
<dbReference type="InterPro" id="IPR013249">
    <property type="entry name" value="RNA_pol_sigma70_r4_t2"/>
</dbReference>
<dbReference type="PANTHER" id="PTHR43133">
    <property type="entry name" value="RNA POLYMERASE ECF-TYPE SIGMA FACTO"/>
    <property type="match status" value="1"/>
</dbReference>
<evidence type="ECO:0000256" key="4">
    <source>
        <dbReference type="ARBA" id="ARBA00023163"/>
    </source>
</evidence>
<gene>
    <name evidence="7" type="ORF">ACFQWB_05200</name>
</gene>
<protein>
    <submittedName>
        <fullName evidence="7">RNA polymerase sigma factor</fullName>
    </submittedName>
</protein>
<dbReference type="EMBL" id="JBHTGQ010000011">
    <property type="protein sequence ID" value="MFC7749340.1"/>
    <property type="molecule type" value="Genomic_DNA"/>
</dbReference>
<comment type="caution">
    <text evidence="7">The sequence shown here is derived from an EMBL/GenBank/DDBJ whole genome shotgun (WGS) entry which is preliminary data.</text>
</comment>
<dbReference type="SUPFAM" id="SSF88946">
    <property type="entry name" value="Sigma2 domain of RNA polymerase sigma factors"/>
    <property type="match status" value="1"/>
</dbReference>
<evidence type="ECO:0000313" key="7">
    <source>
        <dbReference type="EMBL" id="MFC7749340.1"/>
    </source>
</evidence>
<feature type="domain" description="RNA polymerase sigma-70 region 2" evidence="5">
    <location>
        <begin position="16"/>
        <end position="82"/>
    </location>
</feature>
<dbReference type="InterPro" id="IPR036388">
    <property type="entry name" value="WH-like_DNA-bd_sf"/>
</dbReference>
<evidence type="ECO:0000256" key="3">
    <source>
        <dbReference type="ARBA" id="ARBA00023082"/>
    </source>
</evidence>
<dbReference type="SUPFAM" id="SSF88659">
    <property type="entry name" value="Sigma3 and sigma4 domains of RNA polymerase sigma factors"/>
    <property type="match status" value="1"/>
</dbReference>
<evidence type="ECO:0000259" key="6">
    <source>
        <dbReference type="Pfam" id="PF08281"/>
    </source>
</evidence>
<evidence type="ECO:0000256" key="1">
    <source>
        <dbReference type="ARBA" id="ARBA00010641"/>
    </source>
</evidence>
<dbReference type="Proteomes" id="UP001596528">
    <property type="component" value="Unassembled WGS sequence"/>
</dbReference>
<dbReference type="PANTHER" id="PTHR43133:SF60">
    <property type="entry name" value="RNA POLYMERASE SIGMA FACTOR SIGV"/>
    <property type="match status" value="1"/>
</dbReference>
<dbReference type="InterPro" id="IPR007627">
    <property type="entry name" value="RNA_pol_sigma70_r2"/>
</dbReference>
<reference evidence="8" key="1">
    <citation type="journal article" date="2019" name="Int. J. Syst. Evol. Microbiol.">
        <title>The Global Catalogue of Microorganisms (GCM) 10K type strain sequencing project: providing services to taxonomists for standard genome sequencing and annotation.</title>
        <authorList>
            <consortium name="The Broad Institute Genomics Platform"/>
            <consortium name="The Broad Institute Genome Sequencing Center for Infectious Disease"/>
            <person name="Wu L."/>
            <person name="Ma J."/>
        </authorList>
    </citation>
    <scope>NUCLEOTIDE SEQUENCE [LARGE SCALE GENOMIC DNA]</scope>
    <source>
        <strain evidence="8">JCM 18657</strain>
    </source>
</reference>
<dbReference type="RefSeq" id="WP_138789580.1">
    <property type="nucleotide sequence ID" value="NZ_JBHTGQ010000011.1"/>
</dbReference>
<dbReference type="InterPro" id="IPR013324">
    <property type="entry name" value="RNA_pol_sigma_r3/r4-like"/>
</dbReference>
<keyword evidence="8" id="KW-1185">Reference proteome</keyword>
<dbReference type="InterPro" id="IPR014284">
    <property type="entry name" value="RNA_pol_sigma-70_dom"/>
</dbReference>
<accession>A0ABW2V1H3</accession>
<dbReference type="Pfam" id="PF08281">
    <property type="entry name" value="Sigma70_r4_2"/>
    <property type="match status" value="1"/>
</dbReference>
<dbReference type="CDD" id="cd06171">
    <property type="entry name" value="Sigma70_r4"/>
    <property type="match status" value="1"/>
</dbReference>
<keyword evidence="4" id="KW-0804">Transcription</keyword>
<dbReference type="Gene3D" id="1.10.1740.10">
    <property type="match status" value="1"/>
</dbReference>
<keyword evidence="2" id="KW-0805">Transcription regulation</keyword>
<sequence>MIFPKKTYANREAAIYEMFFHQVYKTAFYMTKDQEMAKDIAQETFLKAFKNLDTMDDMDKMGAWLGKIATNTAIDMYRRNRKIIPVEVNDEIFRSHAESAPSVEDGVEAGWLNGVLWAEIGKLDAQTNAILILKFIHNCKDEEISKAVGISVGTLKSRIYRAKQKLRAKLQKHLEMEG</sequence>
<evidence type="ECO:0000256" key="2">
    <source>
        <dbReference type="ARBA" id="ARBA00023015"/>
    </source>
</evidence>
<dbReference type="Gene3D" id="1.10.10.10">
    <property type="entry name" value="Winged helix-like DNA-binding domain superfamily/Winged helix DNA-binding domain"/>
    <property type="match status" value="1"/>
</dbReference>
<proteinExistence type="inferred from homology"/>
<feature type="domain" description="RNA polymerase sigma factor 70 region 4 type 2" evidence="6">
    <location>
        <begin position="116"/>
        <end position="166"/>
    </location>
</feature>
<organism evidence="7 8">
    <name type="scientific">Paenibacillus thermoaerophilus</name>
    <dbReference type="NCBI Taxonomy" id="1215385"/>
    <lineage>
        <taxon>Bacteria</taxon>
        <taxon>Bacillati</taxon>
        <taxon>Bacillota</taxon>
        <taxon>Bacilli</taxon>
        <taxon>Bacillales</taxon>
        <taxon>Paenibacillaceae</taxon>
        <taxon>Paenibacillus</taxon>
    </lineage>
</organism>
<dbReference type="InterPro" id="IPR039425">
    <property type="entry name" value="RNA_pol_sigma-70-like"/>
</dbReference>
<comment type="similarity">
    <text evidence="1">Belongs to the sigma-70 factor family. ECF subfamily.</text>
</comment>
<keyword evidence="3" id="KW-0731">Sigma factor</keyword>
<name>A0ABW2V1H3_9BACL</name>